<dbReference type="Proteomes" id="UP000663856">
    <property type="component" value="Unassembled WGS sequence"/>
</dbReference>
<feature type="non-terminal residue" evidence="2">
    <location>
        <position position="1"/>
    </location>
</feature>
<reference evidence="2" key="1">
    <citation type="submission" date="2021-02" db="EMBL/GenBank/DDBJ databases">
        <authorList>
            <person name="Nowell W R."/>
        </authorList>
    </citation>
    <scope>NUCLEOTIDE SEQUENCE</scope>
</reference>
<evidence type="ECO:0000256" key="1">
    <source>
        <dbReference type="SAM" id="MobiDB-lite"/>
    </source>
</evidence>
<evidence type="ECO:0000313" key="2">
    <source>
        <dbReference type="EMBL" id="CAF2084388.1"/>
    </source>
</evidence>
<feature type="region of interest" description="Disordered" evidence="1">
    <location>
        <begin position="60"/>
        <end position="112"/>
    </location>
</feature>
<dbReference type="AlphaFoldDB" id="A0A816SEE7"/>
<evidence type="ECO:0008006" key="4">
    <source>
        <dbReference type="Google" id="ProtNLM"/>
    </source>
</evidence>
<feature type="compositionally biased region" description="Polar residues" evidence="1">
    <location>
        <begin position="60"/>
        <end position="74"/>
    </location>
</feature>
<name>A0A816SEE7_9BILA</name>
<feature type="compositionally biased region" description="Polar residues" evidence="1">
    <location>
        <begin position="102"/>
        <end position="112"/>
    </location>
</feature>
<dbReference type="EMBL" id="CAJNRF010006750">
    <property type="protein sequence ID" value="CAF2084388.1"/>
    <property type="molecule type" value="Genomic_DNA"/>
</dbReference>
<proteinExistence type="predicted"/>
<protein>
    <recommendedName>
        <fullName evidence="4">Gag-like protein</fullName>
    </recommendedName>
</protein>
<accession>A0A816SEE7</accession>
<evidence type="ECO:0000313" key="3">
    <source>
        <dbReference type="Proteomes" id="UP000663856"/>
    </source>
</evidence>
<gene>
    <name evidence="2" type="ORF">WKI299_LOCUS16829</name>
</gene>
<organism evidence="2 3">
    <name type="scientific">Rotaria magnacalcarata</name>
    <dbReference type="NCBI Taxonomy" id="392030"/>
    <lineage>
        <taxon>Eukaryota</taxon>
        <taxon>Metazoa</taxon>
        <taxon>Spiralia</taxon>
        <taxon>Gnathifera</taxon>
        <taxon>Rotifera</taxon>
        <taxon>Eurotatoria</taxon>
        <taxon>Bdelloidea</taxon>
        <taxon>Philodinida</taxon>
        <taxon>Philodinidae</taxon>
        <taxon>Rotaria</taxon>
    </lineage>
</organism>
<sequence length="300" mass="34721">MAKAINNYPKNDHHPFGNDCEILEQGSSNVQVDRISRFLLECPEAASSVHKYLQKNYAKSNQQQQFVQPVNSTPKRGRPLDESGSSINNGREHRKYPRKEPQQSSSPMLTDNWPTKINGIDIVVVKPKYIPDSFALVVRYVPRDLEENFVSNEIQRTIASADRIKRIHYSYQRRTDDYRFDVKDYSEYNAVLQLGRIAIGHSWLSITKFYPGKRLTYCTRCWRIGHLRNTCNAESKCRICLENLNSDIPHTCRNEPKCAQCDGKHHSLDSQCQVLKEYKDQLTEDVEVAIQKGLLQRFSP</sequence>
<comment type="caution">
    <text evidence="2">The sequence shown here is derived from an EMBL/GenBank/DDBJ whole genome shotgun (WGS) entry which is preliminary data.</text>
</comment>